<dbReference type="STRING" id="1817756.A2140_01880"/>
<organism evidence="2 3">
    <name type="scientific">Candidatus Muproteobacteria bacterium RBG_16_62_13</name>
    <dbReference type="NCBI Taxonomy" id="1817756"/>
    <lineage>
        <taxon>Bacteria</taxon>
        <taxon>Pseudomonadati</taxon>
        <taxon>Pseudomonadota</taxon>
        <taxon>Candidatus Muproteobacteria</taxon>
    </lineage>
</organism>
<gene>
    <name evidence="2" type="ORF">A2140_01880</name>
</gene>
<proteinExistence type="predicted"/>
<dbReference type="Proteomes" id="UP000178379">
    <property type="component" value="Unassembled WGS sequence"/>
</dbReference>
<dbReference type="AlphaFoldDB" id="A0A1F6SX04"/>
<reference evidence="2 3" key="1">
    <citation type="journal article" date="2016" name="Nat. Commun.">
        <title>Thousands of microbial genomes shed light on interconnected biogeochemical processes in an aquifer system.</title>
        <authorList>
            <person name="Anantharaman K."/>
            <person name="Brown C.T."/>
            <person name="Hug L.A."/>
            <person name="Sharon I."/>
            <person name="Castelle C.J."/>
            <person name="Probst A.J."/>
            <person name="Thomas B.C."/>
            <person name="Singh A."/>
            <person name="Wilkins M.J."/>
            <person name="Karaoz U."/>
            <person name="Brodie E.L."/>
            <person name="Williams K.H."/>
            <person name="Hubbard S.S."/>
            <person name="Banfield J.F."/>
        </authorList>
    </citation>
    <scope>NUCLEOTIDE SEQUENCE [LARGE SCALE GENOMIC DNA]</scope>
</reference>
<dbReference type="EMBL" id="MFSQ01000146">
    <property type="protein sequence ID" value="OGI37448.1"/>
    <property type="molecule type" value="Genomic_DNA"/>
</dbReference>
<feature type="transmembrane region" description="Helical" evidence="1">
    <location>
        <begin position="397"/>
        <end position="414"/>
    </location>
</feature>
<keyword evidence="1" id="KW-0812">Transmembrane</keyword>
<sequence length="420" mass="45323">MAGSLSCPHCQRSVPLHSADSGYLICPHCRRGSTHAGGKLARHAAAAIAAPSGASLGPGDALVVQGRHYTIGGIVQYRDCAGNRSTDYDLIGKGDEIVGLEEADGEWTLNRYLPNGERLVKKTEERAELFKQSFPFDARYPVEVTAAAGEFEEPVAAGDQARFDYYEGSEYGLTAEVSPAGKVLAWYLSYPLRADEIRAPAGRKLSASAGIGGRLSGFLGLSGTGASASSATGKSPLAQKPATGSQIVRWSLIFAAIAVVLHLLFMVTAQNKKVYDSGPRATGAATQSSWISEPFELTGRRSNVEVLAQTSLSNQWMGFDLALVNKTSGKVFHIYEDAGHWHGYDGGERWSEGTSRPEFYFSSIPAGTYVFEVVTHADVPNIQYQLVLNRDVPRSSYLLYILIAFAALPGLYLLRRYAKN</sequence>
<evidence type="ECO:0000256" key="1">
    <source>
        <dbReference type="SAM" id="Phobius"/>
    </source>
</evidence>
<keyword evidence="1" id="KW-0472">Membrane</keyword>
<evidence type="ECO:0000313" key="3">
    <source>
        <dbReference type="Proteomes" id="UP000178379"/>
    </source>
</evidence>
<keyword evidence="1" id="KW-1133">Transmembrane helix</keyword>
<evidence type="ECO:0000313" key="2">
    <source>
        <dbReference type="EMBL" id="OGI37448.1"/>
    </source>
</evidence>
<feature type="transmembrane region" description="Helical" evidence="1">
    <location>
        <begin position="247"/>
        <end position="267"/>
    </location>
</feature>
<comment type="caution">
    <text evidence="2">The sequence shown here is derived from an EMBL/GenBank/DDBJ whole genome shotgun (WGS) entry which is preliminary data.</text>
</comment>
<accession>A0A1F6SX04</accession>
<name>A0A1F6SX04_9PROT</name>
<protein>
    <submittedName>
        <fullName evidence="2">Uncharacterized protein</fullName>
    </submittedName>
</protein>